<keyword evidence="3" id="KW-0479">Metal-binding</keyword>
<reference evidence="6 7" key="1">
    <citation type="submission" date="2017-06" db="EMBL/GenBank/DDBJ databases">
        <title>Ant-infecting Ophiocordyceps genomes reveal a high diversity of potential behavioral manipulation genes and a possible major role for enterotoxins.</title>
        <authorList>
            <person name="De Bekker C."/>
            <person name="Evans H.C."/>
            <person name="Brachmann A."/>
            <person name="Hughes D.P."/>
        </authorList>
    </citation>
    <scope>NUCLEOTIDE SEQUENCE [LARGE SCALE GENOMIC DNA]</scope>
    <source>
        <strain evidence="6 7">Map16</strain>
    </source>
</reference>
<dbReference type="SUPFAM" id="SSF48264">
    <property type="entry name" value="Cytochrome P450"/>
    <property type="match status" value="1"/>
</dbReference>
<evidence type="ECO:0000256" key="5">
    <source>
        <dbReference type="SAM" id="SignalP"/>
    </source>
</evidence>
<keyword evidence="5" id="KW-0732">Signal</keyword>
<gene>
    <name evidence="6" type="ORF">CDD80_5078</name>
</gene>
<dbReference type="InterPro" id="IPR001128">
    <property type="entry name" value="Cyt_P450"/>
</dbReference>
<dbReference type="InterPro" id="IPR036396">
    <property type="entry name" value="Cyt_P450_sf"/>
</dbReference>
<dbReference type="PANTHER" id="PTHR24304:SF2">
    <property type="entry name" value="24-HYDROXYCHOLESTEROL 7-ALPHA-HYDROXYLASE"/>
    <property type="match status" value="1"/>
</dbReference>
<proteinExistence type="inferred from homology"/>
<dbReference type="Pfam" id="PF00067">
    <property type="entry name" value="p450"/>
    <property type="match status" value="1"/>
</dbReference>
<dbReference type="GO" id="GO:0020037">
    <property type="term" value="F:heme binding"/>
    <property type="evidence" value="ECO:0007669"/>
    <property type="project" value="InterPro"/>
</dbReference>
<evidence type="ECO:0000256" key="4">
    <source>
        <dbReference type="ARBA" id="ARBA00023004"/>
    </source>
</evidence>
<dbReference type="Gene3D" id="1.10.630.10">
    <property type="entry name" value="Cytochrome P450"/>
    <property type="match status" value="1"/>
</dbReference>
<name>A0A2C5YVK8_9HYPO</name>
<dbReference type="EMBL" id="NJES01000488">
    <property type="protein sequence ID" value="PHH71663.1"/>
    <property type="molecule type" value="Genomic_DNA"/>
</dbReference>
<keyword evidence="2" id="KW-0349">Heme</keyword>
<dbReference type="GO" id="GO:0004497">
    <property type="term" value="F:monooxygenase activity"/>
    <property type="evidence" value="ECO:0007669"/>
    <property type="project" value="InterPro"/>
</dbReference>
<dbReference type="STRING" id="2004952.A0A2C5YVK8"/>
<evidence type="ECO:0000256" key="2">
    <source>
        <dbReference type="ARBA" id="ARBA00022617"/>
    </source>
</evidence>
<comment type="similarity">
    <text evidence="1">Belongs to the cytochrome P450 family.</text>
</comment>
<accession>A0A2C5YVK8</accession>
<evidence type="ECO:0000256" key="1">
    <source>
        <dbReference type="ARBA" id="ARBA00010617"/>
    </source>
</evidence>
<feature type="chain" id="PRO_5012767513" description="Cytochrome P450" evidence="5">
    <location>
        <begin position="17"/>
        <end position="415"/>
    </location>
</feature>
<evidence type="ECO:0008006" key="8">
    <source>
        <dbReference type="Google" id="ProtNLM"/>
    </source>
</evidence>
<feature type="signal peptide" evidence="5">
    <location>
        <begin position="1"/>
        <end position="16"/>
    </location>
</feature>
<keyword evidence="7" id="KW-1185">Reference proteome</keyword>
<comment type="caution">
    <text evidence="6">The sequence shown here is derived from an EMBL/GenBank/DDBJ whole genome shotgun (WGS) entry which is preliminary data.</text>
</comment>
<dbReference type="AlphaFoldDB" id="A0A2C5YVK8"/>
<keyword evidence="4" id="KW-0408">Iron</keyword>
<evidence type="ECO:0000256" key="3">
    <source>
        <dbReference type="ARBA" id="ARBA00022723"/>
    </source>
</evidence>
<protein>
    <recommendedName>
        <fullName evidence="8">Cytochrome P450</fullName>
    </recommendedName>
</protein>
<evidence type="ECO:0000313" key="6">
    <source>
        <dbReference type="EMBL" id="PHH71663.1"/>
    </source>
</evidence>
<sequence length="415" mass="46174">MALTLLLIALAPLAAAIVILVQMVSSRPRLPPDAPREVRGWPLLGCLDFFRRRRDFLVWGSKLGPGRQFSFFYGPHPIVAVSGPEARASFFNSRELSLGAGFAGLYAASPNIEHLPEGNVAGNFMSLAKRLLHRDRLEAVLPTMVSDADTALATSDAILEPFALMLRLVYKLTHRTLGSNDIADNQDLLEETLAVFGKLDQSSALEIMFPRLFTPSKLRKMMAGLKLHRVFSAVVERRRVEGRKQMDAMQLLMEATNSNAQISAFIISALFAGLINSTFNAAWILVYLSTNPDWYARIRSEVDASIARHGLPDETPPKTLTRLSLSDWESDFPLVEVAMRETIRLIGRGVCMRKNFAKLEIIITTVTTFAHYDFHRCDKHGDDVSLPLPGLVRSSIGEKRPEHDVFLRCVSRGGC</sequence>
<organism evidence="6 7">
    <name type="scientific">Ophiocordyceps camponoti-rufipedis</name>
    <dbReference type="NCBI Taxonomy" id="2004952"/>
    <lineage>
        <taxon>Eukaryota</taxon>
        <taxon>Fungi</taxon>
        <taxon>Dikarya</taxon>
        <taxon>Ascomycota</taxon>
        <taxon>Pezizomycotina</taxon>
        <taxon>Sordariomycetes</taxon>
        <taxon>Hypocreomycetidae</taxon>
        <taxon>Hypocreales</taxon>
        <taxon>Ophiocordycipitaceae</taxon>
        <taxon>Ophiocordyceps</taxon>
    </lineage>
</organism>
<evidence type="ECO:0000313" key="7">
    <source>
        <dbReference type="Proteomes" id="UP000226431"/>
    </source>
</evidence>
<dbReference type="GO" id="GO:0016705">
    <property type="term" value="F:oxidoreductase activity, acting on paired donors, with incorporation or reduction of molecular oxygen"/>
    <property type="evidence" value="ECO:0007669"/>
    <property type="project" value="InterPro"/>
</dbReference>
<dbReference type="Proteomes" id="UP000226431">
    <property type="component" value="Unassembled WGS sequence"/>
</dbReference>
<dbReference type="GO" id="GO:0005506">
    <property type="term" value="F:iron ion binding"/>
    <property type="evidence" value="ECO:0007669"/>
    <property type="project" value="InterPro"/>
</dbReference>
<dbReference type="OrthoDB" id="1055148at2759"/>
<dbReference type="InterPro" id="IPR050529">
    <property type="entry name" value="CYP450_sterol_14alpha_dmase"/>
</dbReference>
<dbReference type="PANTHER" id="PTHR24304">
    <property type="entry name" value="CYTOCHROME P450 FAMILY 7"/>
    <property type="match status" value="1"/>
</dbReference>